<dbReference type="KEGG" id="serj:SGUI_0863"/>
<dbReference type="AlphaFoldDB" id="A0A1B1NA11"/>
<keyword evidence="2 7" id="KW-0645">Protease</keyword>
<name>A0A1B1NA11_9MICO</name>
<evidence type="ECO:0000259" key="6">
    <source>
        <dbReference type="Pfam" id="PF02897"/>
    </source>
</evidence>
<dbReference type="PATRIC" id="fig|1758689.4.peg.894"/>
<dbReference type="InterPro" id="IPR029058">
    <property type="entry name" value="AB_hydrolase_fold"/>
</dbReference>
<dbReference type="InterPro" id="IPR002470">
    <property type="entry name" value="Peptidase_S9A"/>
</dbReference>
<evidence type="ECO:0000259" key="5">
    <source>
        <dbReference type="Pfam" id="PF00326"/>
    </source>
</evidence>
<dbReference type="Pfam" id="PF00326">
    <property type="entry name" value="Peptidase_S9"/>
    <property type="match status" value="1"/>
</dbReference>
<dbReference type="PANTHER" id="PTHR11757:SF19">
    <property type="entry name" value="PROLYL ENDOPEPTIDASE-LIKE"/>
    <property type="match status" value="1"/>
</dbReference>
<dbReference type="InterPro" id="IPR023302">
    <property type="entry name" value="Pept_S9A_N"/>
</dbReference>
<dbReference type="InterPro" id="IPR051543">
    <property type="entry name" value="Serine_Peptidase_S9A"/>
</dbReference>
<evidence type="ECO:0000256" key="2">
    <source>
        <dbReference type="ARBA" id="ARBA00022670"/>
    </source>
</evidence>
<dbReference type="PANTHER" id="PTHR11757">
    <property type="entry name" value="PROTEASE FAMILY S9A OLIGOPEPTIDASE"/>
    <property type="match status" value="1"/>
</dbReference>
<sequence>MGRVTDETAPPRAARVDVVRSHHGEDVTDPYEWLRDKTDPDVITHLEAENAYTEARTGHLDGLRERIFTEIKDRVQQTDLSVPVRHRDWWYYSRTIEGEQYAVHGRVAVGDSPQRPELDPGAAPEGEQVLLDGNAEAQGEEFFSLGAFDVTPDGGRLAYAVDTTGDERFDLRVKDLETGEVLDEAVTGIGYGTAWSADGHHLFYTRVDDAWRPFQIWRHEVGSPAEADVLVHQEDDERFWMGVGSSRDDRHVLIWLGSKNTSETRILDAEEPTGSFRVVAPREEGVEYDVEPAGDRLWIVHNRDHRDFALAVAPVSSTSAQDWSTVVPGEDGVRLAGVEAFAGHLVLSLRREGLTQLHVLPLSGEGRPVGGGFQVPVDEPVYTIESGANPTYETDTLQVLVESMVTPRSVYDLDLGSGALELVKRQPVLGGYDPQDYQQHRLWATADDGTRVPISLVARRDLAPDGTHPGLLYGYGSYEVSADPHFSVSRLSYLDRGVVYAVAHVRGGGEMGRGWYEEGRMEHKTNTFTDFVACADHLVQSGWVAPDRLAAEGRSAGGLLMGAILNLAPERFRVVHAGVAFVDALTTILDPSLPLTVSEWEEWGNPVESAEIYALMRSYTPYENIRPVDYPAILATTGLNDTRVFYVEPAKWVARLRETVTSDPGERPILLKTEMVAGHGGRTGRYDAWRETAFEIAFVLDQLGATQVGPEQQAPVTS</sequence>
<dbReference type="Pfam" id="PF02897">
    <property type="entry name" value="Peptidase_S9_N"/>
    <property type="match status" value="1"/>
</dbReference>
<dbReference type="GO" id="GO:0004252">
    <property type="term" value="F:serine-type endopeptidase activity"/>
    <property type="evidence" value="ECO:0007669"/>
    <property type="project" value="UniProtKB-EC"/>
</dbReference>
<dbReference type="GO" id="GO:0006508">
    <property type="term" value="P:proteolysis"/>
    <property type="evidence" value="ECO:0007669"/>
    <property type="project" value="UniProtKB-KW"/>
</dbReference>
<dbReference type="PRINTS" id="PR00862">
    <property type="entry name" value="PROLIGOPTASE"/>
</dbReference>
<proteinExistence type="inferred from homology"/>
<comment type="similarity">
    <text evidence="1">Belongs to the peptidase S9A family.</text>
</comment>
<evidence type="ECO:0000256" key="1">
    <source>
        <dbReference type="ARBA" id="ARBA00005228"/>
    </source>
</evidence>
<accession>A0A1B1NA11</accession>
<evidence type="ECO:0000313" key="7">
    <source>
        <dbReference type="EMBL" id="ANS78259.1"/>
    </source>
</evidence>
<keyword evidence="3 7" id="KW-0378">Hydrolase</keyword>
<keyword evidence="8" id="KW-1185">Reference proteome</keyword>
<dbReference type="Proteomes" id="UP000092482">
    <property type="component" value="Chromosome"/>
</dbReference>
<protein>
    <submittedName>
        <fullName evidence="7">Protease II</fullName>
        <ecNumber evidence="7">3.4.21.83</ecNumber>
    </submittedName>
</protein>
<dbReference type="EMBL" id="CP014989">
    <property type="protein sequence ID" value="ANS78259.1"/>
    <property type="molecule type" value="Genomic_DNA"/>
</dbReference>
<feature type="domain" description="Peptidase S9 prolyl oligopeptidase catalytic" evidence="5">
    <location>
        <begin position="484"/>
        <end position="705"/>
    </location>
</feature>
<evidence type="ECO:0000256" key="4">
    <source>
        <dbReference type="ARBA" id="ARBA00022825"/>
    </source>
</evidence>
<gene>
    <name evidence="7" type="ORF">SGUI_0863</name>
</gene>
<dbReference type="SUPFAM" id="SSF50993">
    <property type="entry name" value="Peptidase/esterase 'gauge' domain"/>
    <property type="match status" value="1"/>
</dbReference>
<dbReference type="InterPro" id="IPR001375">
    <property type="entry name" value="Peptidase_S9_cat"/>
</dbReference>
<organism evidence="7 8">
    <name type="scientific">Serinicoccus hydrothermalis</name>
    <dbReference type="NCBI Taxonomy" id="1758689"/>
    <lineage>
        <taxon>Bacteria</taxon>
        <taxon>Bacillati</taxon>
        <taxon>Actinomycetota</taxon>
        <taxon>Actinomycetes</taxon>
        <taxon>Micrococcales</taxon>
        <taxon>Ornithinimicrobiaceae</taxon>
        <taxon>Serinicoccus</taxon>
    </lineage>
</organism>
<dbReference type="STRING" id="1758689.SGUI_0863"/>
<keyword evidence="4" id="KW-0720">Serine protease</keyword>
<dbReference type="Gene3D" id="2.130.10.120">
    <property type="entry name" value="Prolyl oligopeptidase, N-terminal domain"/>
    <property type="match status" value="1"/>
</dbReference>
<evidence type="ECO:0000313" key="8">
    <source>
        <dbReference type="Proteomes" id="UP000092482"/>
    </source>
</evidence>
<reference evidence="7 8" key="1">
    <citation type="submission" date="2016-03" db="EMBL/GenBank/DDBJ databases">
        <title>Shallow-sea hydrothermal system.</title>
        <authorList>
            <person name="Tang K."/>
        </authorList>
    </citation>
    <scope>NUCLEOTIDE SEQUENCE [LARGE SCALE GENOMIC DNA]</scope>
    <source>
        <strain evidence="7 8">JLT9</strain>
    </source>
</reference>
<feature type="domain" description="Peptidase S9A N-terminal" evidence="6">
    <location>
        <begin position="13"/>
        <end position="425"/>
    </location>
</feature>
<dbReference type="Gene3D" id="3.40.50.1820">
    <property type="entry name" value="alpha/beta hydrolase"/>
    <property type="match status" value="1"/>
</dbReference>
<dbReference type="EC" id="3.4.21.83" evidence="7"/>
<dbReference type="SUPFAM" id="SSF53474">
    <property type="entry name" value="alpha/beta-Hydrolases"/>
    <property type="match status" value="1"/>
</dbReference>
<evidence type="ECO:0000256" key="3">
    <source>
        <dbReference type="ARBA" id="ARBA00022801"/>
    </source>
</evidence>